<sequence length="118" mass="13447">MDVTLWNADWLRRMRDVLFERDVSRTIFEHTRNLVVATLVLAAGLEAIEHDPRDIGPLAFRSTGYVVAVLGTGLVLLNLADGIHRLSKSGLPRLWQTLLIAAYVVLFWRVTHLILLFR</sequence>
<dbReference type="EMBL" id="BAABKY010000001">
    <property type="protein sequence ID" value="GAA5068813.1"/>
    <property type="molecule type" value="Genomic_DNA"/>
</dbReference>
<keyword evidence="1" id="KW-0812">Transmembrane</keyword>
<name>A0ABP9L2N8_9GAMM</name>
<comment type="caution">
    <text evidence="2">The sequence shown here is derived from an EMBL/GenBank/DDBJ whole genome shotgun (WGS) entry which is preliminary data.</text>
</comment>
<proteinExistence type="predicted"/>
<keyword evidence="1" id="KW-1133">Transmembrane helix</keyword>
<protein>
    <recommendedName>
        <fullName evidence="4">DUF202 domain-containing protein</fullName>
    </recommendedName>
</protein>
<evidence type="ECO:0000313" key="3">
    <source>
        <dbReference type="Proteomes" id="UP001501083"/>
    </source>
</evidence>
<evidence type="ECO:0008006" key="4">
    <source>
        <dbReference type="Google" id="ProtNLM"/>
    </source>
</evidence>
<evidence type="ECO:0000256" key="1">
    <source>
        <dbReference type="SAM" id="Phobius"/>
    </source>
</evidence>
<keyword evidence="1" id="KW-0472">Membrane</keyword>
<feature type="transmembrane region" description="Helical" evidence="1">
    <location>
        <begin position="58"/>
        <end position="77"/>
    </location>
</feature>
<gene>
    <name evidence="2" type="ORF">GCM10025759_04940</name>
</gene>
<dbReference type="Proteomes" id="UP001501083">
    <property type="component" value="Unassembled WGS sequence"/>
</dbReference>
<feature type="transmembrane region" description="Helical" evidence="1">
    <location>
        <begin position="98"/>
        <end position="117"/>
    </location>
</feature>
<evidence type="ECO:0000313" key="2">
    <source>
        <dbReference type="EMBL" id="GAA5068813.1"/>
    </source>
</evidence>
<organism evidence="2 3">
    <name type="scientific">Lysobacter panacisoli</name>
    <dbReference type="NCBI Taxonomy" id="1255263"/>
    <lineage>
        <taxon>Bacteria</taxon>
        <taxon>Pseudomonadati</taxon>
        <taxon>Pseudomonadota</taxon>
        <taxon>Gammaproteobacteria</taxon>
        <taxon>Lysobacterales</taxon>
        <taxon>Lysobacteraceae</taxon>
        <taxon>Lysobacter</taxon>
    </lineage>
</organism>
<accession>A0ABP9L2N8</accession>
<reference evidence="3" key="1">
    <citation type="journal article" date="2019" name="Int. J. Syst. Evol. Microbiol.">
        <title>The Global Catalogue of Microorganisms (GCM) 10K type strain sequencing project: providing services to taxonomists for standard genome sequencing and annotation.</title>
        <authorList>
            <consortium name="The Broad Institute Genomics Platform"/>
            <consortium name="The Broad Institute Genome Sequencing Center for Infectious Disease"/>
            <person name="Wu L."/>
            <person name="Ma J."/>
        </authorList>
    </citation>
    <scope>NUCLEOTIDE SEQUENCE [LARGE SCALE GENOMIC DNA]</scope>
    <source>
        <strain evidence="3">JCM 19212</strain>
    </source>
</reference>
<keyword evidence="3" id="KW-1185">Reference proteome</keyword>